<organism evidence="1 2">
    <name type="scientific">Candidatus Kerfeldbacteria bacterium RIFCSPHIGHO2_02_FULL_42_14</name>
    <dbReference type="NCBI Taxonomy" id="1798540"/>
    <lineage>
        <taxon>Bacteria</taxon>
        <taxon>Candidatus Kerfeldiibacteriota</taxon>
    </lineage>
</organism>
<evidence type="ECO:0000313" key="1">
    <source>
        <dbReference type="EMBL" id="OGY78786.1"/>
    </source>
</evidence>
<dbReference type="EMBL" id="MHKB01000012">
    <property type="protein sequence ID" value="OGY78786.1"/>
    <property type="molecule type" value="Genomic_DNA"/>
</dbReference>
<dbReference type="AlphaFoldDB" id="A0A1G2AQL0"/>
<reference evidence="1 2" key="1">
    <citation type="journal article" date="2016" name="Nat. Commun.">
        <title>Thousands of microbial genomes shed light on interconnected biogeochemical processes in an aquifer system.</title>
        <authorList>
            <person name="Anantharaman K."/>
            <person name="Brown C.T."/>
            <person name="Hug L.A."/>
            <person name="Sharon I."/>
            <person name="Castelle C.J."/>
            <person name="Probst A.J."/>
            <person name="Thomas B.C."/>
            <person name="Singh A."/>
            <person name="Wilkins M.J."/>
            <person name="Karaoz U."/>
            <person name="Brodie E.L."/>
            <person name="Williams K.H."/>
            <person name="Hubbard S.S."/>
            <person name="Banfield J.F."/>
        </authorList>
    </citation>
    <scope>NUCLEOTIDE SEQUENCE [LARGE SCALE GENOMIC DNA]</scope>
</reference>
<protein>
    <submittedName>
        <fullName evidence="1">Uncharacterized protein</fullName>
    </submittedName>
</protein>
<gene>
    <name evidence="1" type="ORF">A3B74_03280</name>
</gene>
<accession>A0A1G2AQL0</accession>
<comment type="caution">
    <text evidence="1">The sequence shown here is derived from an EMBL/GenBank/DDBJ whole genome shotgun (WGS) entry which is preliminary data.</text>
</comment>
<sequence>MIWVFKIEMSLVENSNEKNTLFKKELLMHQASSFDIRQRMAVAVKNLPLSQLFFQNPTFSCGLNLCDFVVVQRFPMAARMHSMTAEAAQDLGEFLGDVYLGDSPLQTVGELWDRFLAMRKDLVWFFSDGKFQQGISLEDVILIDKMFRCSLLKGNLHVDVSRIADQNTYCSMKNFQSTQSLVALFHDLSCFCYVLPADQTTEQFLVEVDGTLYSMCHTILEIDDFLRQRQGWMVDPLYREFVRRIKAHACPEFAERFWKCFVEACGGWQRDTQKNRATMQRLGIDDAIVYIDDDPSLSLHVLQDTLKNSIGMSIDILSSRLKERSE</sequence>
<dbReference type="STRING" id="1798540.A3B74_03280"/>
<name>A0A1G2AQL0_9BACT</name>
<evidence type="ECO:0000313" key="2">
    <source>
        <dbReference type="Proteomes" id="UP000177165"/>
    </source>
</evidence>
<dbReference type="Proteomes" id="UP000177165">
    <property type="component" value="Unassembled WGS sequence"/>
</dbReference>
<proteinExistence type="predicted"/>